<evidence type="ECO:0000313" key="1">
    <source>
        <dbReference type="EMBL" id="WFD46911.1"/>
    </source>
</evidence>
<keyword evidence="2" id="KW-1185">Reference proteome</keyword>
<sequence length="116" mass="11985">MIPDAPHASCAAWSTTLQSGSPVGPAACLAWSDEGQVLVANADTLHILTPGIGYIDPPLGAGAHYASVLSAAKELERFPLTDSIDEECATLTPPVQRTDTWIAAAWSPAGLGPHAR</sequence>
<dbReference type="EMBL" id="CP046234">
    <property type="protein sequence ID" value="WFD46911.1"/>
    <property type="molecule type" value="Genomic_DNA"/>
</dbReference>
<evidence type="ECO:0000313" key="2">
    <source>
        <dbReference type="Proteomes" id="UP000818624"/>
    </source>
</evidence>
<organism evidence="1 2">
    <name type="scientific">Malassezia furfur</name>
    <name type="common">Pityriasis versicolor infection agent</name>
    <name type="synonym">Pityrosporum furfur</name>
    <dbReference type="NCBI Taxonomy" id="55194"/>
    <lineage>
        <taxon>Eukaryota</taxon>
        <taxon>Fungi</taxon>
        <taxon>Dikarya</taxon>
        <taxon>Basidiomycota</taxon>
        <taxon>Ustilaginomycotina</taxon>
        <taxon>Malasseziomycetes</taxon>
        <taxon>Malasseziales</taxon>
        <taxon>Malasseziaceae</taxon>
        <taxon>Malassezia</taxon>
    </lineage>
</organism>
<reference evidence="1 2" key="1">
    <citation type="journal article" date="2020" name="Elife">
        <title>Loss of centromere function drives karyotype evolution in closely related Malassezia species.</title>
        <authorList>
            <person name="Sankaranarayanan S.R."/>
            <person name="Ianiri G."/>
            <person name="Coelho M.A."/>
            <person name="Reza M.H."/>
            <person name="Thimmappa B.C."/>
            <person name="Ganguly P."/>
            <person name="Vadnala R.N."/>
            <person name="Sun S."/>
            <person name="Siddharthan R."/>
            <person name="Tellgren-Roth C."/>
            <person name="Dawson T.L."/>
            <person name="Heitman J."/>
            <person name="Sanyal K."/>
        </authorList>
    </citation>
    <scope>NUCLEOTIDE SEQUENCE [LARGE SCALE GENOMIC DNA]</scope>
    <source>
        <strain evidence="1">CBS14141</strain>
    </source>
</reference>
<gene>
    <name evidence="1" type="ORF">GLX27_001555</name>
</gene>
<name>A0ABY8EN68_MALFU</name>
<proteinExistence type="predicted"/>
<dbReference type="Proteomes" id="UP000818624">
    <property type="component" value="Chromosome 1"/>
</dbReference>
<accession>A0ABY8EN68</accession>
<protein>
    <submittedName>
        <fullName evidence="1">Uncharacterized protein</fullName>
    </submittedName>
</protein>